<proteinExistence type="predicted"/>
<evidence type="ECO:0000259" key="1">
    <source>
        <dbReference type="Pfam" id="PF01693"/>
    </source>
</evidence>
<dbReference type="Pfam" id="PF01693">
    <property type="entry name" value="Cauli_VI"/>
    <property type="match status" value="1"/>
</dbReference>
<dbReference type="EMBL" id="RWGY01000013">
    <property type="protein sequence ID" value="TVU23532.1"/>
    <property type="molecule type" value="Genomic_DNA"/>
</dbReference>
<dbReference type="InterPro" id="IPR037056">
    <property type="entry name" value="RNase_H1_N_sf"/>
</dbReference>
<organism evidence="2 3">
    <name type="scientific">Eragrostis curvula</name>
    <name type="common">weeping love grass</name>
    <dbReference type="NCBI Taxonomy" id="38414"/>
    <lineage>
        <taxon>Eukaryota</taxon>
        <taxon>Viridiplantae</taxon>
        <taxon>Streptophyta</taxon>
        <taxon>Embryophyta</taxon>
        <taxon>Tracheophyta</taxon>
        <taxon>Spermatophyta</taxon>
        <taxon>Magnoliopsida</taxon>
        <taxon>Liliopsida</taxon>
        <taxon>Poales</taxon>
        <taxon>Poaceae</taxon>
        <taxon>PACMAD clade</taxon>
        <taxon>Chloridoideae</taxon>
        <taxon>Eragrostideae</taxon>
        <taxon>Eragrostidinae</taxon>
        <taxon>Eragrostis</taxon>
    </lineage>
</organism>
<dbReference type="SUPFAM" id="SSF55658">
    <property type="entry name" value="L9 N-domain-like"/>
    <property type="match status" value="1"/>
</dbReference>
<accession>A0A5J9UIJ4</accession>
<reference evidence="2 3" key="1">
    <citation type="journal article" date="2019" name="Sci. Rep.">
        <title>A high-quality genome of Eragrostis curvula grass provides insights into Poaceae evolution and supports new strategies to enhance forage quality.</title>
        <authorList>
            <person name="Carballo J."/>
            <person name="Santos B.A.C.M."/>
            <person name="Zappacosta D."/>
            <person name="Garbus I."/>
            <person name="Selva J.P."/>
            <person name="Gallo C.A."/>
            <person name="Diaz A."/>
            <person name="Albertini E."/>
            <person name="Caccamo M."/>
            <person name="Echenique V."/>
        </authorList>
    </citation>
    <scope>NUCLEOTIDE SEQUENCE [LARGE SCALE GENOMIC DNA]</scope>
    <source>
        <strain evidence="3">cv. Victoria</strain>
        <tissue evidence="2">Leaf</tissue>
    </source>
</reference>
<name>A0A5J9UIJ4_9POAL</name>
<comment type="caution">
    <text evidence="2">The sequence shown here is derived from an EMBL/GenBank/DDBJ whole genome shotgun (WGS) entry which is preliminary data.</text>
</comment>
<dbReference type="InterPro" id="IPR011320">
    <property type="entry name" value="RNase_H1_N"/>
</dbReference>
<gene>
    <name evidence="2" type="ORF">EJB05_25906</name>
</gene>
<keyword evidence="3" id="KW-1185">Reference proteome</keyword>
<protein>
    <recommendedName>
        <fullName evidence="1">Ribonuclease H1 N-terminal domain-containing protein</fullName>
    </recommendedName>
</protein>
<dbReference type="Gene3D" id="3.40.970.10">
    <property type="entry name" value="Ribonuclease H1, N-terminal domain"/>
    <property type="match status" value="1"/>
</dbReference>
<feature type="non-terminal residue" evidence="2">
    <location>
        <position position="128"/>
    </location>
</feature>
<feature type="non-terminal residue" evidence="2">
    <location>
        <position position="1"/>
    </location>
</feature>
<feature type="domain" description="Ribonuclease H1 N-terminal" evidence="1">
    <location>
        <begin position="13"/>
        <end position="49"/>
    </location>
</feature>
<evidence type="ECO:0000313" key="3">
    <source>
        <dbReference type="Proteomes" id="UP000324897"/>
    </source>
</evidence>
<dbReference type="Gramene" id="TVU23532">
    <property type="protein sequence ID" value="TVU23532"/>
    <property type="gene ID" value="EJB05_25906"/>
</dbReference>
<dbReference type="InterPro" id="IPR009027">
    <property type="entry name" value="Ribosomal_bL9/RNase_H1_N"/>
</dbReference>
<dbReference type="OrthoDB" id="1922118at2759"/>
<dbReference type="AlphaFoldDB" id="A0A5J9UIJ4"/>
<sequence>MENCNNDLVCCFSGRKTGVFSDWDDCHAQVDGFKGACFKKYRTRAQALAAFKHDDQSDYKFIEKKKMLSWKDATNQELSSSCICGCRQPNMSTLHAHSVSQLGLAGRYEPGSAGKRTKHARCRRIAPA</sequence>
<evidence type="ECO:0000313" key="2">
    <source>
        <dbReference type="EMBL" id="TVU23532.1"/>
    </source>
</evidence>
<dbReference type="Proteomes" id="UP000324897">
    <property type="component" value="Chromosome 2"/>
</dbReference>